<dbReference type="GO" id="GO:0008289">
    <property type="term" value="F:lipid binding"/>
    <property type="evidence" value="ECO:0007669"/>
    <property type="project" value="UniProtKB-KW"/>
</dbReference>
<dbReference type="GeneID" id="85007009"/>
<organism evidence="2 3">
    <name type="scientific">Slackia exigua (strain ATCC 700122 / DSM 15923 / CIP 105133 / JCM 11022 / KCTC 5966 / S-7)</name>
    <dbReference type="NCBI Taxonomy" id="649764"/>
    <lineage>
        <taxon>Bacteria</taxon>
        <taxon>Bacillati</taxon>
        <taxon>Actinomycetota</taxon>
        <taxon>Coriobacteriia</taxon>
        <taxon>Eggerthellales</taxon>
        <taxon>Eggerthellaceae</taxon>
        <taxon>Slackia</taxon>
    </lineage>
</organism>
<dbReference type="NCBIfam" id="TIGR00762">
    <property type="entry name" value="DegV"/>
    <property type="match status" value="1"/>
</dbReference>
<keyword evidence="3" id="KW-1185">Reference proteome</keyword>
<sequence>MEPQCNLIVDSCCELPVDMIDREGVTLLEFPFFFGTEEHFDDLWRSMTPHEFYERMRKGEQPSTAQLSIASLTNAFLAAAESGVPTVYLSFTSGLSGSFDLAIMVRDQVMQSHPSAELYVVDTLMASTAEAFLVSEAIRQRDKGMSAQELVAWVEEARYFVNAIFMVDDLESLRRGGRIPDSIAYAGSKLDVKPLLNFALDGTLAMKGVARGRKKAIRQMADFYTANADADAPSHLLAVGNADNARDMEKLKEAILKDHDDVVFMDSVVGPVIGCHVGPGMFSLVFWGSDRRESVSVADRIARRIRRAE</sequence>
<name>D0WEX2_SLAES</name>
<reference evidence="2" key="1">
    <citation type="submission" date="2009-10" db="EMBL/GenBank/DDBJ databases">
        <authorList>
            <person name="Weinstock G."/>
            <person name="Sodergren E."/>
            <person name="Clifton S."/>
            <person name="Fulton L."/>
            <person name="Fulton B."/>
            <person name="Courtney L."/>
            <person name="Fronick C."/>
            <person name="Harrison M."/>
            <person name="Strong C."/>
            <person name="Farmer C."/>
            <person name="Delahaunty K."/>
            <person name="Markovic C."/>
            <person name="Hall O."/>
            <person name="Minx P."/>
            <person name="Tomlinson C."/>
            <person name="Mitreva M."/>
            <person name="Nelson J."/>
            <person name="Hou S."/>
            <person name="Wollam A."/>
            <person name="Pepin K.H."/>
            <person name="Johnson M."/>
            <person name="Bhonagiri V."/>
            <person name="Nash W.E."/>
            <person name="Warren W."/>
            <person name="Chinwalla A."/>
            <person name="Mardis E.R."/>
            <person name="Wilson R.K."/>
        </authorList>
    </citation>
    <scope>NUCLEOTIDE SEQUENCE [LARGE SCALE GENOMIC DNA]</scope>
    <source>
        <strain evidence="2">ATCC 700122</strain>
    </source>
</reference>
<gene>
    <name evidence="2" type="ORF">HMPREF0762_00358</name>
</gene>
<dbReference type="EMBL" id="ACUX02000004">
    <property type="protein sequence ID" value="EEZ62260.1"/>
    <property type="molecule type" value="Genomic_DNA"/>
</dbReference>
<proteinExistence type="predicted"/>
<dbReference type="PANTHER" id="PTHR33434:SF2">
    <property type="entry name" value="FATTY ACID-BINDING PROTEIN TM_1468"/>
    <property type="match status" value="1"/>
</dbReference>
<dbReference type="eggNOG" id="COG1307">
    <property type="taxonomic scope" value="Bacteria"/>
</dbReference>
<dbReference type="Proteomes" id="UP000006001">
    <property type="component" value="Unassembled WGS sequence"/>
</dbReference>
<dbReference type="STRING" id="649764.HMPREF0762_00358"/>
<dbReference type="PROSITE" id="PS51482">
    <property type="entry name" value="DEGV"/>
    <property type="match status" value="1"/>
</dbReference>
<dbReference type="Pfam" id="PF02645">
    <property type="entry name" value="DegV"/>
    <property type="match status" value="1"/>
</dbReference>
<dbReference type="OrthoDB" id="9760324at2"/>
<dbReference type="InterPro" id="IPR050270">
    <property type="entry name" value="DegV_domain_contain"/>
</dbReference>
<comment type="caution">
    <text evidence="2">The sequence shown here is derived from an EMBL/GenBank/DDBJ whole genome shotgun (WGS) entry which is preliminary data.</text>
</comment>
<dbReference type="SUPFAM" id="SSF82549">
    <property type="entry name" value="DAK1/DegV-like"/>
    <property type="match status" value="1"/>
</dbReference>
<dbReference type="PANTHER" id="PTHR33434">
    <property type="entry name" value="DEGV DOMAIN-CONTAINING PROTEIN DR_1986-RELATED"/>
    <property type="match status" value="1"/>
</dbReference>
<evidence type="ECO:0000313" key="2">
    <source>
        <dbReference type="EMBL" id="EEZ62260.1"/>
    </source>
</evidence>
<protein>
    <submittedName>
        <fullName evidence="2">EDD domain protein, DegV family</fullName>
    </submittedName>
</protein>
<dbReference type="AlphaFoldDB" id="D0WEX2"/>
<dbReference type="RefSeq" id="WP_006361602.1">
    <property type="nucleotide sequence ID" value="NZ_GG700630.1"/>
</dbReference>
<dbReference type="Gene3D" id="3.30.1180.10">
    <property type="match status" value="1"/>
</dbReference>
<evidence type="ECO:0000256" key="1">
    <source>
        <dbReference type="ARBA" id="ARBA00023121"/>
    </source>
</evidence>
<dbReference type="InterPro" id="IPR043168">
    <property type="entry name" value="DegV_C"/>
</dbReference>
<dbReference type="InterPro" id="IPR003797">
    <property type="entry name" value="DegV"/>
</dbReference>
<evidence type="ECO:0000313" key="3">
    <source>
        <dbReference type="Proteomes" id="UP000006001"/>
    </source>
</evidence>
<dbReference type="Gene3D" id="3.40.50.10170">
    <property type="match status" value="1"/>
</dbReference>
<accession>D0WEX2</accession>
<dbReference type="HOGENOM" id="CLU_048251_4_1_11"/>
<keyword evidence="1" id="KW-0446">Lipid-binding</keyword>